<dbReference type="EMBL" id="ML977176">
    <property type="protein sequence ID" value="KAF1983296.1"/>
    <property type="molecule type" value="Genomic_DNA"/>
</dbReference>
<feature type="region of interest" description="Disordered" evidence="1">
    <location>
        <begin position="210"/>
        <end position="256"/>
    </location>
</feature>
<accession>A0A6G1GQP8</accession>
<proteinExistence type="predicted"/>
<feature type="region of interest" description="Disordered" evidence="1">
    <location>
        <begin position="1"/>
        <end position="93"/>
    </location>
</feature>
<dbReference type="AlphaFoldDB" id="A0A6G1GQP8"/>
<feature type="compositionally biased region" description="Basic and acidic residues" evidence="1">
    <location>
        <begin position="43"/>
        <end position="70"/>
    </location>
</feature>
<evidence type="ECO:0000313" key="3">
    <source>
        <dbReference type="Proteomes" id="UP000800041"/>
    </source>
</evidence>
<name>A0A6G1GQP8_9PEZI</name>
<keyword evidence="3" id="KW-1185">Reference proteome</keyword>
<protein>
    <submittedName>
        <fullName evidence="2">Uncharacterized protein</fullName>
    </submittedName>
</protein>
<sequence length="438" mass="49803">MPAHVSWRDEPSDRSTSSHGSSDRSYETNSTTPTDYSPRPAIPRHDTCYGRVEGRGKELEAPQYFEESRASVDTYATTEVSDDEEEEEQYDEAQFEAPAPFSDAIPATPKDFADLFPSKKRLCIRHDDSTIDGNMNLRVDTFITTRSGRTRPLTLYHLRMHDLRNREFSLRRYCRESGREVCHSARKYHTSKGQNLQESLTSLLGLLKPKHDSKPPPMPGMSRADSGYGSIIDEEDDMPGHHTPRTPSTPKETPTDTMKLEYSNYAHVNIKPRKSGTTRKYDFEYWGVKYAWKRHIEGSDGSSNVSYILRRTDSTEVQARIVPVPLTKSQRDDEAMKGGWVPPCSMWISDDRIVNGLPDVSDVVVSTGLMALVDDSIRRRFHSKRSIQFMIPLSRASSFKLNMEYVGPKRLINEVFNRHSNDSAVKQEAAVVRRSSAV</sequence>
<evidence type="ECO:0000313" key="2">
    <source>
        <dbReference type="EMBL" id="KAF1983296.1"/>
    </source>
</evidence>
<feature type="compositionally biased region" description="Polar residues" evidence="1">
    <location>
        <begin position="245"/>
        <end position="256"/>
    </location>
</feature>
<feature type="compositionally biased region" description="Acidic residues" evidence="1">
    <location>
        <begin position="80"/>
        <end position="93"/>
    </location>
</feature>
<dbReference type="Proteomes" id="UP000800041">
    <property type="component" value="Unassembled WGS sequence"/>
</dbReference>
<evidence type="ECO:0000256" key="1">
    <source>
        <dbReference type="SAM" id="MobiDB-lite"/>
    </source>
</evidence>
<gene>
    <name evidence="2" type="ORF">K402DRAFT_338705</name>
</gene>
<dbReference type="OrthoDB" id="5317787at2759"/>
<organism evidence="2 3">
    <name type="scientific">Aulographum hederae CBS 113979</name>
    <dbReference type="NCBI Taxonomy" id="1176131"/>
    <lineage>
        <taxon>Eukaryota</taxon>
        <taxon>Fungi</taxon>
        <taxon>Dikarya</taxon>
        <taxon>Ascomycota</taxon>
        <taxon>Pezizomycotina</taxon>
        <taxon>Dothideomycetes</taxon>
        <taxon>Pleosporomycetidae</taxon>
        <taxon>Aulographales</taxon>
        <taxon>Aulographaceae</taxon>
    </lineage>
</organism>
<feature type="compositionally biased region" description="Basic and acidic residues" evidence="1">
    <location>
        <begin position="1"/>
        <end position="13"/>
    </location>
</feature>
<reference evidence="2" key="1">
    <citation type="journal article" date="2020" name="Stud. Mycol.">
        <title>101 Dothideomycetes genomes: a test case for predicting lifestyles and emergence of pathogens.</title>
        <authorList>
            <person name="Haridas S."/>
            <person name="Albert R."/>
            <person name="Binder M."/>
            <person name="Bloem J."/>
            <person name="Labutti K."/>
            <person name="Salamov A."/>
            <person name="Andreopoulos B."/>
            <person name="Baker S."/>
            <person name="Barry K."/>
            <person name="Bills G."/>
            <person name="Bluhm B."/>
            <person name="Cannon C."/>
            <person name="Castanera R."/>
            <person name="Culley D."/>
            <person name="Daum C."/>
            <person name="Ezra D."/>
            <person name="Gonzalez J."/>
            <person name="Henrissat B."/>
            <person name="Kuo A."/>
            <person name="Liang C."/>
            <person name="Lipzen A."/>
            <person name="Lutzoni F."/>
            <person name="Magnuson J."/>
            <person name="Mondo S."/>
            <person name="Nolan M."/>
            <person name="Ohm R."/>
            <person name="Pangilinan J."/>
            <person name="Park H.-J."/>
            <person name="Ramirez L."/>
            <person name="Alfaro M."/>
            <person name="Sun H."/>
            <person name="Tritt A."/>
            <person name="Yoshinaga Y."/>
            <person name="Zwiers L.-H."/>
            <person name="Turgeon B."/>
            <person name="Goodwin S."/>
            <person name="Spatafora J."/>
            <person name="Crous P."/>
            <person name="Grigoriev I."/>
        </authorList>
    </citation>
    <scope>NUCLEOTIDE SEQUENCE</scope>
    <source>
        <strain evidence="2">CBS 113979</strain>
    </source>
</reference>